<evidence type="ECO:0000313" key="2">
    <source>
        <dbReference type="Proteomes" id="UP001239111"/>
    </source>
</evidence>
<accession>A0ACC2P9A4</accession>
<evidence type="ECO:0000313" key="1">
    <source>
        <dbReference type="EMBL" id="KAJ8679678.1"/>
    </source>
</evidence>
<keyword evidence="2" id="KW-1185">Reference proteome</keyword>
<gene>
    <name evidence="1" type="ORF">QAD02_015465</name>
</gene>
<reference evidence="1" key="1">
    <citation type="submission" date="2023-04" db="EMBL/GenBank/DDBJ databases">
        <title>A chromosome-level genome assembly of the parasitoid wasp Eretmocerus hayati.</title>
        <authorList>
            <person name="Zhong Y."/>
            <person name="Liu S."/>
            <person name="Liu Y."/>
        </authorList>
    </citation>
    <scope>NUCLEOTIDE SEQUENCE</scope>
    <source>
        <strain evidence="1">ZJU_SS_LIU_2023</strain>
    </source>
</reference>
<dbReference type="EMBL" id="CM056742">
    <property type="protein sequence ID" value="KAJ8679678.1"/>
    <property type="molecule type" value="Genomic_DNA"/>
</dbReference>
<protein>
    <submittedName>
        <fullName evidence="1">Uncharacterized protein</fullName>
    </submittedName>
</protein>
<proteinExistence type="predicted"/>
<sequence>MTTHIQSIILSVTMILVQIGISSGWSSPYLAKFTSGNSTELNISLEEASWVASLLNLGRLVGAIVGSIAVNYIGSKCTLLWTLVPMSLCWCFIMLAKSATCLYIGRFCGGLSLGMTYSSFPLFLGEVALPEIRGSLVSFASAGGTFGLLISFITGSFLDKVVSAAMYLVPCFFLMILFAWLPESPHHLVRVGKTEKAKKSIAFYRAGVQLEEELDAVTRFVANADALSFGKKLQLFRQPAISRATLLIVLLWSFNQLSGFNSVLFYMEIILKQAKAEIIEPKIVVMMVSAAGVVMSIITIFLVDSCGRRPLLMISSLGVSLSMASLGVYFTLMEMGHDISQLQWLPIMSIFSFNISFFMGMLVIPSTVLSELFPSNIKCIAACFASVSGAISSFISTKSYQPLISLIGQGNVYFMHAFITILIIPYAYIFMPETKGKTLQQIQDEIING</sequence>
<organism evidence="1 2">
    <name type="scientific">Eretmocerus hayati</name>
    <dbReference type="NCBI Taxonomy" id="131215"/>
    <lineage>
        <taxon>Eukaryota</taxon>
        <taxon>Metazoa</taxon>
        <taxon>Ecdysozoa</taxon>
        <taxon>Arthropoda</taxon>
        <taxon>Hexapoda</taxon>
        <taxon>Insecta</taxon>
        <taxon>Pterygota</taxon>
        <taxon>Neoptera</taxon>
        <taxon>Endopterygota</taxon>
        <taxon>Hymenoptera</taxon>
        <taxon>Apocrita</taxon>
        <taxon>Proctotrupomorpha</taxon>
        <taxon>Chalcidoidea</taxon>
        <taxon>Aphelinidae</taxon>
        <taxon>Aphelininae</taxon>
        <taxon>Eretmocerus</taxon>
    </lineage>
</organism>
<comment type="caution">
    <text evidence="1">The sequence shown here is derived from an EMBL/GenBank/DDBJ whole genome shotgun (WGS) entry which is preliminary data.</text>
</comment>
<name>A0ACC2P9A4_9HYME</name>
<dbReference type="Proteomes" id="UP001239111">
    <property type="component" value="Chromosome 2"/>
</dbReference>